<dbReference type="EMBL" id="AUZY01007251">
    <property type="protein sequence ID" value="EQD50554.1"/>
    <property type="molecule type" value="Genomic_DNA"/>
</dbReference>
<dbReference type="NCBIfam" id="NF003314">
    <property type="entry name" value="PRK04322.1"/>
    <property type="match status" value="1"/>
</dbReference>
<comment type="similarity">
    <text evidence="3">Belongs to the PTH2 family.</text>
</comment>
<dbReference type="EMBL" id="AUZZ01005803">
    <property type="protein sequence ID" value="EQD48221.1"/>
    <property type="molecule type" value="Genomic_DNA"/>
</dbReference>
<dbReference type="InterPro" id="IPR002833">
    <property type="entry name" value="PTH2"/>
</dbReference>
<dbReference type="EC" id="3.1.1.29" evidence="1"/>
<proteinExistence type="inferred from homology"/>
<evidence type="ECO:0000313" key="6">
    <source>
        <dbReference type="EMBL" id="EQD50554.1"/>
    </source>
</evidence>
<dbReference type="FunFam" id="3.40.1490.10:FF:000001">
    <property type="entry name" value="Peptidyl-tRNA hydrolase 2"/>
    <property type="match status" value="1"/>
</dbReference>
<dbReference type="GO" id="GO:0004045">
    <property type="term" value="F:peptidyl-tRNA hydrolase activity"/>
    <property type="evidence" value="ECO:0007669"/>
    <property type="project" value="UniProtKB-EC"/>
</dbReference>
<dbReference type="Pfam" id="PF01981">
    <property type="entry name" value="PTH2"/>
    <property type="match status" value="1"/>
</dbReference>
<reference evidence="5" key="1">
    <citation type="submission" date="2013-08" db="EMBL/GenBank/DDBJ databases">
        <authorList>
            <person name="Mendez C."/>
            <person name="Richter M."/>
            <person name="Ferrer M."/>
            <person name="Sanchez J."/>
        </authorList>
    </citation>
    <scope>NUCLEOTIDE SEQUENCE</scope>
</reference>
<comment type="catalytic activity">
    <reaction evidence="4">
        <text>an N-acyl-L-alpha-aminoacyl-tRNA + H2O = an N-acyl-L-amino acid + a tRNA + H(+)</text>
        <dbReference type="Rhea" id="RHEA:54448"/>
        <dbReference type="Rhea" id="RHEA-COMP:10123"/>
        <dbReference type="Rhea" id="RHEA-COMP:13883"/>
        <dbReference type="ChEBI" id="CHEBI:15377"/>
        <dbReference type="ChEBI" id="CHEBI:15378"/>
        <dbReference type="ChEBI" id="CHEBI:59874"/>
        <dbReference type="ChEBI" id="CHEBI:78442"/>
        <dbReference type="ChEBI" id="CHEBI:138191"/>
        <dbReference type="EC" id="3.1.1.29"/>
    </reaction>
</comment>
<evidence type="ECO:0000313" key="5">
    <source>
        <dbReference type="EMBL" id="EQD48221.1"/>
    </source>
</evidence>
<evidence type="ECO:0000256" key="2">
    <source>
        <dbReference type="ARBA" id="ARBA00022801"/>
    </source>
</evidence>
<organism evidence="5">
    <name type="scientific">mine drainage metagenome</name>
    <dbReference type="NCBI Taxonomy" id="410659"/>
    <lineage>
        <taxon>unclassified sequences</taxon>
        <taxon>metagenomes</taxon>
        <taxon>ecological metagenomes</taxon>
    </lineage>
</organism>
<dbReference type="InterPro" id="IPR023476">
    <property type="entry name" value="Pep_tRNA_hydro_II_dom_sf"/>
</dbReference>
<evidence type="ECO:0000256" key="4">
    <source>
        <dbReference type="ARBA" id="ARBA00048707"/>
    </source>
</evidence>
<dbReference type="PANTHER" id="PTHR12649">
    <property type="entry name" value="PEPTIDYL-TRNA HYDROLASE 2"/>
    <property type="match status" value="1"/>
</dbReference>
<evidence type="ECO:0000256" key="1">
    <source>
        <dbReference type="ARBA" id="ARBA00013260"/>
    </source>
</evidence>
<gene>
    <name evidence="6" type="ORF">B1B_11197</name>
    <name evidence="5" type="ORF">B2A_08063</name>
</gene>
<dbReference type="SUPFAM" id="SSF102462">
    <property type="entry name" value="Peptidyl-tRNA hydrolase II"/>
    <property type="match status" value="1"/>
</dbReference>
<evidence type="ECO:0000256" key="3">
    <source>
        <dbReference type="ARBA" id="ARBA00038050"/>
    </source>
</evidence>
<name>T0ZIR2_9ZZZZ</name>
<dbReference type="GO" id="GO:0005829">
    <property type="term" value="C:cytosol"/>
    <property type="evidence" value="ECO:0007669"/>
    <property type="project" value="TreeGrafter"/>
</dbReference>
<protein>
    <recommendedName>
        <fullName evidence="1">peptidyl-tRNA hydrolase</fullName>
        <ecNumber evidence="1">3.1.1.29</ecNumber>
    </recommendedName>
</protein>
<dbReference type="NCBIfam" id="TIGR00283">
    <property type="entry name" value="arch_pth2"/>
    <property type="match status" value="1"/>
</dbReference>
<accession>T0ZIR2</accession>
<reference evidence="5" key="2">
    <citation type="journal article" date="2014" name="ISME J.">
        <title>Microbial stratification in low pH oxic and suboxic macroscopic growths along an acid mine drainage.</title>
        <authorList>
            <person name="Mendez-Garcia C."/>
            <person name="Mesa V."/>
            <person name="Sprenger R.R."/>
            <person name="Richter M."/>
            <person name="Diez M.S."/>
            <person name="Solano J."/>
            <person name="Bargiela R."/>
            <person name="Golyshina O.V."/>
            <person name="Manteca A."/>
            <person name="Ramos J.L."/>
            <person name="Gallego J.R."/>
            <person name="Llorente I."/>
            <person name="Martins Dos Santos V.A."/>
            <person name="Jensen O.N."/>
            <person name="Pelaez A.I."/>
            <person name="Sanchez J."/>
            <person name="Ferrer M."/>
        </authorList>
    </citation>
    <scope>NUCLEOTIDE SEQUENCE</scope>
</reference>
<dbReference type="PANTHER" id="PTHR12649:SF11">
    <property type="entry name" value="PEPTIDYL-TRNA HYDROLASE 2, MITOCHONDRIAL"/>
    <property type="match status" value="1"/>
</dbReference>
<dbReference type="Gene3D" id="3.40.1490.10">
    <property type="entry name" value="Bit1"/>
    <property type="match status" value="1"/>
</dbReference>
<dbReference type="CDD" id="cd02430">
    <property type="entry name" value="PTH2"/>
    <property type="match status" value="1"/>
</dbReference>
<sequence length="119" mass="12814">MVSEFKMIIVVRKDLDLGKGKMAAQVAHAAVSLALHSMKNEKRIFREWLDQGQKKVVVRVDDLKQLYAVKEKFEAAGIGTSLITDAGLTQVPPGTVTCLGAGPAASEDLDAITGELSLY</sequence>
<keyword evidence="2 5" id="KW-0378">Hydrolase</keyword>
<comment type="caution">
    <text evidence="5">The sequence shown here is derived from an EMBL/GenBank/DDBJ whole genome shotgun (WGS) entry which is preliminary data.</text>
</comment>
<dbReference type="AlphaFoldDB" id="T0ZIR2"/>